<evidence type="ECO:0008006" key="5">
    <source>
        <dbReference type="Google" id="ProtNLM"/>
    </source>
</evidence>
<protein>
    <recommendedName>
        <fullName evidence="5">Copper chaperone PCu(A)C</fullName>
    </recommendedName>
</protein>
<dbReference type="Proteomes" id="UP000064912">
    <property type="component" value="Chromosome"/>
</dbReference>
<reference evidence="3 4" key="1">
    <citation type="submission" date="2015-02" db="EMBL/GenBank/DDBJ databases">
        <title>Genome sequene of Rhodovulum sulfidophilum DSM 2351.</title>
        <authorList>
            <person name="Nagao N."/>
        </authorList>
    </citation>
    <scope>NUCLEOTIDE SEQUENCE [LARGE SCALE GENOMIC DNA]</scope>
    <source>
        <strain evidence="3 4">DSM 2351</strain>
    </source>
</reference>
<feature type="region of interest" description="Disordered" evidence="1">
    <location>
        <begin position="94"/>
        <end position="130"/>
    </location>
</feature>
<organism evidence="3 4">
    <name type="scientific">Rhodovulum sulfidophilum</name>
    <name type="common">Rhodobacter sulfidophilus</name>
    <dbReference type="NCBI Taxonomy" id="35806"/>
    <lineage>
        <taxon>Bacteria</taxon>
        <taxon>Pseudomonadati</taxon>
        <taxon>Pseudomonadota</taxon>
        <taxon>Alphaproteobacteria</taxon>
        <taxon>Rhodobacterales</taxon>
        <taxon>Paracoccaceae</taxon>
        <taxon>Rhodovulum</taxon>
    </lineage>
</organism>
<feature type="chain" id="PRO_5002301201" description="Copper chaperone PCu(A)C" evidence="2">
    <location>
        <begin position="25"/>
        <end position="294"/>
    </location>
</feature>
<dbReference type="EMBL" id="AP014800">
    <property type="protein sequence ID" value="BAQ70010.1"/>
    <property type="molecule type" value="Genomic_DNA"/>
</dbReference>
<dbReference type="PATRIC" id="fig|35806.4.peg.2941"/>
<accession>A0A0D6B5A2</accession>
<gene>
    <name evidence="3" type="ORF">NHU_02863</name>
</gene>
<evidence type="ECO:0000313" key="4">
    <source>
        <dbReference type="Proteomes" id="UP000064912"/>
    </source>
</evidence>
<dbReference type="eggNOG" id="COG2847">
    <property type="taxonomic scope" value="Bacteria"/>
</dbReference>
<feature type="signal peptide" evidence="2">
    <location>
        <begin position="1"/>
        <end position="24"/>
    </location>
</feature>
<sequence length="294" mass="30930">MTGFRSLIGICLALLLALTSLSLAAARAAPRPVDRIVLCTGFGLQAIEVDASGHPTGPPHICPDGIAALAALAPAPPALPVRLLRARPLGHRARRRAACGRRPPQPRSRAPPGRIGCPPTTLSRRPRTRRPEMYLKTTLYASLIALVPALPAIAGDIAVEGAYARASSAMAQSGAAFMTLVNTGAEDDRLIAAASDAAERVELHTHVSDANGVMRMIEVEDGFPVPAHGHHDLRRGGDHVMLLGLTRPLTEGDIVGLTLTFEKAGTVEVDAPVESVRSSIGNETDMPMKGHMAH</sequence>
<dbReference type="KEGG" id="rsu:NHU_02863"/>
<name>A0A0D6B5A2_RHOSU</name>
<dbReference type="Pfam" id="PF04314">
    <property type="entry name" value="PCuAC"/>
    <property type="match status" value="1"/>
</dbReference>
<keyword evidence="2" id="KW-0732">Signal</keyword>
<dbReference type="InterPro" id="IPR036182">
    <property type="entry name" value="PCuAC_sf"/>
</dbReference>
<evidence type="ECO:0000256" key="1">
    <source>
        <dbReference type="SAM" id="MobiDB-lite"/>
    </source>
</evidence>
<dbReference type="PANTHER" id="PTHR36302:SF1">
    <property type="entry name" value="COPPER CHAPERONE PCU(A)C"/>
    <property type="match status" value="1"/>
</dbReference>
<dbReference type="AlphaFoldDB" id="A0A0D6B5A2"/>
<proteinExistence type="predicted"/>
<evidence type="ECO:0000313" key="3">
    <source>
        <dbReference type="EMBL" id="BAQ70010.1"/>
    </source>
</evidence>
<dbReference type="SUPFAM" id="SSF110087">
    <property type="entry name" value="DR1885-like metal-binding protein"/>
    <property type="match status" value="1"/>
</dbReference>
<feature type="compositionally biased region" description="Low complexity" evidence="1">
    <location>
        <begin position="107"/>
        <end position="123"/>
    </location>
</feature>
<dbReference type="PANTHER" id="PTHR36302">
    <property type="entry name" value="BLR7088 PROTEIN"/>
    <property type="match status" value="1"/>
</dbReference>
<dbReference type="InterPro" id="IPR007410">
    <property type="entry name" value="LpqE-like"/>
</dbReference>
<dbReference type="Gene3D" id="2.60.40.1890">
    <property type="entry name" value="PCu(A)C copper chaperone"/>
    <property type="match status" value="1"/>
</dbReference>
<dbReference type="InterPro" id="IPR058248">
    <property type="entry name" value="Lxx211020-like"/>
</dbReference>
<evidence type="ECO:0000256" key="2">
    <source>
        <dbReference type="SAM" id="SignalP"/>
    </source>
</evidence>